<gene>
    <name evidence="4" type="ORF">ABIE21_002860</name>
</gene>
<dbReference type="InterPro" id="IPR050807">
    <property type="entry name" value="TransReg_Diox_bact_type"/>
</dbReference>
<dbReference type="PANTHER" id="PTHR46797:SF1">
    <property type="entry name" value="METHYLPHOSPHONATE SYNTHASE"/>
    <property type="match status" value="1"/>
</dbReference>
<dbReference type="CDD" id="cd00093">
    <property type="entry name" value="HTH_XRE"/>
    <property type="match status" value="1"/>
</dbReference>
<feature type="compositionally biased region" description="Basic and acidic residues" evidence="2">
    <location>
        <begin position="616"/>
        <end position="632"/>
    </location>
</feature>
<feature type="compositionally biased region" description="Basic residues" evidence="2">
    <location>
        <begin position="672"/>
        <end position="688"/>
    </location>
</feature>
<dbReference type="InterPro" id="IPR010982">
    <property type="entry name" value="Lambda_DNA-bd_dom_sf"/>
</dbReference>
<organism evidence="4 5">
    <name type="scientific">Conyzicola nivalis</name>
    <dbReference type="NCBI Taxonomy" id="1477021"/>
    <lineage>
        <taxon>Bacteria</taxon>
        <taxon>Bacillati</taxon>
        <taxon>Actinomycetota</taxon>
        <taxon>Actinomycetes</taxon>
        <taxon>Micrococcales</taxon>
        <taxon>Microbacteriaceae</taxon>
        <taxon>Conyzicola</taxon>
    </lineage>
</organism>
<dbReference type="Gene3D" id="1.10.260.40">
    <property type="entry name" value="lambda repressor-like DNA-binding domains"/>
    <property type="match status" value="1"/>
</dbReference>
<keyword evidence="5" id="KW-1185">Reference proteome</keyword>
<dbReference type="SUPFAM" id="SSF47413">
    <property type="entry name" value="lambda repressor-like DNA-binding domains"/>
    <property type="match status" value="1"/>
</dbReference>
<dbReference type="EMBL" id="JBEPSJ010000003">
    <property type="protein sequence ID" value="MET4583341.1"/>
    <property type="molecule type" value="Genomic_DNA"/>
</dbReference>
<dbReference type="InterPro" id="IPR001387">
    <property type="entry name" value="Cro/C1-type_HTH"/>
</dbReference>
<evidence type="ECO:0000313" key="4">
    <source>
        <dbReference type="EMBL" id="MET4583341.1"/>
    </source>
</evidence>
<evidence type="ECO:0000259" key="3">
    <source>
        <dbReference type="PROSITE" id="PS50943"/>
    </source>
</evidence>
<dbReference type="PANTHER" id="PTHR46797">
    <property type="entry name" value="HTH-TYPE TRANSCRIPTIONAL REGULATOR"/>
    <property type="match status" value="1"/>
</dbReference>
<dbReference type="Proteomes" id="UP001549257">
    <property type="component" value="Unassembled WGS sequence"/>
</dbReference>
<proteinExistence type="predicted"/>
<keyword evidence="1" id="KW-0238">DNA-binding</keyword>
<name>A0ABV2QQJ3_9MICO</name>
<feature type="domain" description="HTH cro/C1-type" evidence="3">
    <location>
        <begin position="24"/>
        <end position="78"/>
    </location>
</feature>
<evidence type="ECO:0000256" key="1">
    <source>
        <dbReference type="ARBA" id="ARBA00023125"/>
    </source>
</evidence>
<feature type="compositionally biased region" description="Basic and acidic residues" evidence="2">
    <location>
        <begin position="643"/>
        <end position="657"/>
    </location>
</feature>
<evidence type="ECO:0000313" key="5">
    <source>
        <dbReference type="Proteomes" id="UP001549257"/>
    </source>
</evidence>
<comment type="caution">
    <text evidence="4">The sequence shown here is derived from an EMBL/GenBank/DDBJ whole genome shotgun (WGS) entry which is preliminary data.</text>
</comment>
<feature type="region of interest" description="Disordered" evidence="2">
    <location>
        <begin position="596"/>
        <end position="688"/>
    </location>
</feature>
<sequence length="688" mass="75660">MADTGVDALQAEGMLDSLTIGRRVRQLRRMRGLTLDDIGAAIGRAASQVSVIENGKREPKVSELQSIARALGVGLDELLTSEAPTGRPALEIALERAQRGPLFASLGLASLPVRKTLSDDAIRTILALHAELERVHSERAATPEEARRANTQLRRTMRTQNNYFPQLEAIASELLAAVDHSGGPLSQRVASDLASHLGFSLHYVNDLPSSTRSVTDLKNGRIYLPVVHTDHDPRSALLQALASFALGTREPTDYADFLRQRVETNYLAAALLIPEARAVRFLTEAKELKQLSVEDLRDAFATSYETAAHRFTNLATEHLGIPVHFLKVHESGTISKAYENDRAAFPTDVLGAVEGQVVCRKWSARQVFDVEDRFSPYHQYTDKPAGTYWCTSSIQSTAQGAFSVSVGTPFAHAKWFRGRDTVNRQVSSCPDDSCCRRAPAGLAAKWAISRGRAHGCSRRCSRPCRRGCFPEWTAPRCTSSSRRTAPAVRSVARRVDQQPHPVGEVRVERDRLRGVGRIPPHTRAAAVEVQRRRGVAQRLHVYRLGVEVHGVSLGEPAGVRGGAITPSHLDPRRLVARIPGGHGPGDLARRAQAAVATEQQNTERPDAAHRQHHRLALHEQHPLRRREGRERLVGNPGGVEPFDGAREQLADRTDHGVVAHVGHPRSASVSGRSRRSRPRRPVPPRTPR</sequence>
<evidence type="ECO:0000256" key="2">
    <source>
        <dbReference type="SAM" id="MobiDB-lite"/>
    </source>
</evidence>
<dbReference type="Pfam" id="PF13560">
    <property type="entry name" value="HTH_31"/>
    <property type="match status" value="1"/>
</dbReference>
<dbReference type="PROSITE" id="PS50943">
    <property type="entry name" value="HTH_CROC1"/>
    <property type="match status" value="1"/>
</dbReference>
<reference evidence="4 5" key="1">
    <citation type="submission" date="2024-06" db="EMBL/GenBank/DDBJ databases">
        <title>Sorghum-associated microbial communities from plants grown in Nebraska, USA.</title>
        <authorList>
            <person name="Schachtman D."/>
        </authorList>
    </citation>
    <scope>NUCLEOTIDE SEQUENCE [LARGE SCALE GENOMIC DNA]</scope>
    <source>
        <strain evidence="4 5">2857</strain>
    </source>
</reference>
<accession>A0ABV2QQJ3</accession>
<protein>
    <submittedName>
        <fullName evidence="4">Transcriptional regulator/transcriptional regulator with XRE-family HTH domain</fullName>
    </submittedName>
</protein>
<dbReference type="SMART" id="SM00530">
    <property type="entry name" value="HTH_XRE"/>
    <property type="match status" value="1"/>
</dbReference>